<protein>
    <submittedName>
        <fullName evidence="2">Uncharacterized protein</fullName>
    </submittedName>
</protein>
<evidence type="ECO:0000313" key="2">
    <source>
        <dbReference type="EMBL" id="MBX65763.1"/>
    </source>
</evidence>
<dbReference type="AlphaFoldDB" id="A0A2P2QFG6"/>
<keyword evidence="1" id="KW-0472">Membrane</keyword>
<name>A0A2P2QFG6_RHIMU</name>
<organism evidence="2">
    <name type="scientific">Rhizophora mucronata</name>
    <name type="common">Asiatic mangrove</name>
    <dbReference type="NCBI Taxonomy" id="61149"/>
    <lineage>
        <taxon>Eukaryota</taxon>
        <taxon>Viridiplantae</taxon>
        <taxon>Streptophyta</taxon>
        <taxon>Embryophyta</taxon>
        <taxon>Tracheophyta</taxon>
        <taxon>Spermatophyta</taxon>
        <taxon>Magnoliopsida</taxon>
        <taxon>eudicotyledons</taxon>
        <taxon>Gunneridae</taxon>
        <taxon>Pentapetalae</taxon>
        <taxon>rosids</taxon>
        <taxon>fabids</taxon>
        <taxon>Malpighiales</taxon>
        <taxon>Rhizophoraceae</taxon>
        <taxon>Rhizophora</taxon>
    </lineage>
</organism>
<feature type="transmembrane region" description="Helical" evidence="1">
    <location>
        <begin position="6"/>
        <end position="28"/>
    </location>
</feature>
<accession>A0A2P2QFG6</accession>
<keyword evidence="1" id="KW-0812">Transmembrane</keyword>
<dbReference type="EMBL" id="GGEC01085279">
    <property type="protein sequence ID" value="MBX65763.1"/>
    <property type="molecule type" value="Transcribed_RNA"/>
</dbReference>
<keyword evidence="1" id="KW-1133">Transmembrane helix</keyword>
<evidence type="ECO:0000256" key="1">
    <source>
        <dbReference type="SAM" id="Phobius"/>
    </source>
</evidence>
<sequence length="30" mass="3561">MYHTTLVIVGFFHIVILHLEFPLVKVFAFE</sequence>
<proteinExistence type="predicted"/>
<reference evidence="2" key="1">
    <citation type="submission" date="2018-02" db="EMBL/GenBank/DDBJ databases">
        <title>Rhizophora mucronata_Transcriptome.</title>
        <authorList>
            <person name="Meera S.P."/>
            <person name="Sreeshan A."/>
            <person name="Augustine A."/>
        </authorList>
    </citation>
    <scope>NUCLEOTIDE SEQUENCE</scope>
    <source>
        <tissue evidence="2">Leaf</tissue>
    </source>
</reference>